<dbReference type="InterPro" id="IPR016181">
    <property type="entry name" value="Acyl_CoA_acyltransferase"/>
</dbReference>
<accession>A0A8I0FVZ7</accession>
<evidence type="ECO:0000313" key="5">
    <source>
        <dbReference type="Proteomes" id="UP000659061"/>
    </source>
</evidence>
<dbReference type="EMBL" id="JACBZN010000001">
    <property type="protein sequence ID" value="NYI37145.1"/>
    <property type="molecule type" value="Genomic_DNA"/>
</dbReference>
<dbReference type="PANTHER" id="PTHR43072:SF60">
    <property type="entry name" value="L-2,4-DIAMINOBUTYRIC ACID ACETYLTRANSFERASE"/>
    <property type="match status" value="1"/>
</dbReference>
<dbReference type="Proteomes" id="UP000659061">
    <property type="component" value="Unassembled WGS sequence"/>
</dbReference>
<evidence type="ECO:0000259" key="1">
    <source>
        <dbReference type="PROSITE" id="PS51186"/>
    </source>
</evidence>
<reference evidence="3 4" key="1">
    <citation type="submission" date="2020-07" db="EMBL/GenBank/DDBJ databases">
        <title>Sequencing the genomes of 1000 actinobacteria strains.</title>
        <authorList>
            <person name="Klenk H.-P."/>
        </authorList>
    </citation>
    <scope>NUCLEOTIDE SEQUENCE [LARGE SCALE GENOMIC DNA]</scope>
    <source>
        <strain evidence="3 4">DSM 19087</strain>
    </source>
</reference>
<proteinExistence type="predicted"/>
<evidence type="ECO:0000313" key="3">
    <source>
        <dbReference type="EMBL" id="NYI37145.1"/>
    </source>
</evidence>
<dbReference type="Pfam" id="PF24553">
    <property type="entry name" value="Rv0428c_C"/>
    <property type="match status" value="1"/>
</dbReference>
<evidence type="ECO:0000313" key="2">
    <source>
        <dbReference type="EMBL" id="MBD1268947.1"/>
    </source>
</evidence>
<keyword evidence="2" id="KW-0808">Transferase</keyword>
<comment type="caution">
    <text evidence="2">The sequence shown here is derived from an EMBL/GenBank/DDBJ whole genome shotgun (WGS) entry which is preliminary data.</text>
</comment>
<dbReference type="PANTHER" id="PTHR43072">
    <property type="entry name" value="N-ACETYLTRANSFERASE"/>
    <property type="match status" value="1"/>
</dbReference>
<dbReference type="CDD" id="cd04301">
    <property type="entry name" value="NAT_SF"/>
    <property type="match status" value="1"/>
</dbReference>
<dbReference type="RefSeq" id="WP_179423375.1">
    <property type="nucleotide sequence ID" value="NZ_BAAAMP010000002.1"/>
</dbReference>
<reference evidence="2" key="2">
    <citation type="submission" date="2020-09" db="EMBL/GenBank/DDBJ databases">
        <title>Novel species in genus Aeromicrobium.</title>
        <authorList>
            <person name="Zhang G."/>
        </authorList>
    </citation>
    <scope>NUCLEOTIDE SEQUENCE</scope>
    <source>
        <strain evidence="2">SSW1-57</strain>
    </source>
</reference>
<keyword evidence="4" id="KW-1185">Reference proteome</keyword>
<dbReference type="InterPro" id="IPR056935">
    <property type="entry name" value="Rv0428c-like_C"/>
</dbReference>
<dbReference type="Proteomes" id="UP000587211">
    <property type="component" value="Unassembled WGS sequence"/>
</dbReference>
<feature type="domain" description="N-acetyltransferase" evidence="1">
    <location>
        <begin position="168"/>
        <end position="301"/>
    </location>
</feature>
<name>A0A8I0FVZ7_9ACTN</name>
<dbReference type="InterPro" id="IPR000182">
    <property type="entry name" value="GNAT_dom"/>
</dbReference>
<organism evidence="2 5">
    <name type="scientific">Aeromicrobium tamlense</name>
    <dbReference type="NCBI Taxonomy" id="375541"/>
    <lineage>
        <taxon>Bacteria</taxon>
        <taxon>Bacillati</taxon>
        <taxon>Actinomycetota</taxon>
        <taxon>Actinomycetes</taxon>
        <taxon>Propionibacteriales</taxon>
        <taxon>Nocardioidaceae</taxon>
        <taxon>Aeromicrobium</taxon>
    </lineage>
</organism>
<dbReference type="GO" id="GO:0016747">
    <property type="term" value="F:acyltransferase activity, transferring groups other than amino-acyl groups"/>
    <property type="evidence" value="ECO:0007669"/>
    <property type="project" value="InterPro"/>
</dbReference>
<protein>
    <submittedName>
        <fullName evidence="2 3">N-acetyltransferase</fullName>
    </submittedName>
</protein>
<dbReference type="Gene3D" id="3.40.630.30">
    <property type="match status" value="1"/>
</dbReference>
<dbReference type="SUPFAM" id="SSF55729">
    <property type="entry name" value="Acyl-CoA N-acyltransferases (Nat)"/>
    <property type="match status" value="1"/>
</dbReference>
<gene>
    <name evidence="3" type="ORF">BJ975_000520</name>
    <name evidence="2" type="ORF">IDH50_01755</name>
</gene>
<dbReference type="EMBL" id="JACWMT010000001">
    <property type="protein sequence ID" value="MBD1268947.1"/>
    <property type="molecule type" value="Genomic_DNA"/>
</dbReference>
<dbReference type="AlphaFoldDB" id="A0A8I0FVZ7"/>
<evidence type="ECO:0000313" key="4">
    <source>
        <dbReference type="Proteomes" id="UP000587211"/>
    </source>
</evidence>
<dbReference type="PROSITE" id="PS51186">
    <property type="entry name" value="GNAT"/>
    <property type="match status" value="1"/>
</dbReference>
<sequence length="301" mass="32335">MDLVGRRVSVRHRSGDGARDVVGRVLSAEPDGLRIERRDGELAFVPAGTVLAMRVVPDRPVRTRAAGAISSEDLTRVTSRGWPATESVPLGAWELRAASGFTGRANSAAVHGDPGTDDPFGAVVDFYRARDLRPLVQIVEDSAWHQRFVEAGWVGVTDQPPGAIVQVADLRDVPAADPEAIVADHATDGWLRHYGRVRDASTARAVLEGPATVGFVSIGDAAIGRIVVTGEWAGLAAVEVDPAHRRQGLARRIVETSLAWAAAHGADKAYLQTMRDNHPAIALYAPFGFRTHHAYRYLTAP</sequence>